<reference evidence="2" key="1">
    <citation type="journal article" date="2019" name="Int. J. Syst. Evol. Microbiol.">
        <title>The Global Catalogue of Microorganisms (GCM) 10K type strain sequencing project: providing services to taxonomists for standard genome sequencing and annotation.</title>
        <authorList>
            <consortium name="The Broad Institute Genomics Platform"/>
            <consortium name="The Broad Institute Genome Sequencing Center for Infectious Disease"/>
            <person name="Wu L."/>
            <person name="Ma J."/>
        </authorList>
    </citation>
    <scope>NUCLEOTIDE SEQUENCE [LARGE SCALE GENOMIC DNA]</scope>
    <source>
        <strain evidence="2">CGMCC 1.10992</strain>
    </source>
</reference>
<organism evidence="1 2">
    <name type="scientific">Corallincola platygyrae</name>
    <dbReference type="NCBI Taxonomy" id="1193278"/>
    <lineage>
        <taxon>Bacteria</taxon>
        <taxon>Pseudomonadati</taxon>
        <taxon>Pseudomonadota</taxon>
        <taxon>Gammaproteobacteria</taxon>
        <taxon>Alteromonadales</taxon>
        <taxon>Psychromonadaceae</taxon>
        <taxon>Corallincola</taxon>
    </lineage>
</organism>
<accession>A0ABW4XU00</accession>
<dbReference type="Proteomes" id="UP001597380">
    <property type="component" value="Unassembled WGS sequence"/>
</dbReference>
<protein>
    <submittedName>
        <fullName evidence="1">Uncharacterized protein</fullName>
    </submittedName>
</protein>
<keyword evidence="2" id="KW-1185">Reference proteome</keyword>
<dbReference type="EMBL" id="JBHUHT010000030">
    <property type="protein sequence ID" value="MFD2097958.1"/>
    <property type="molecule type" value="Genomic_DNA"/>
</dbReference>
<evidence type="ECO:0000313" key="2">
    <source>
        <dbReference type="Proteomes" id="UP001597380"/>
    </source>
</evidence>
<dbReference type="RefSeq" id="WP_345340099.1">
    <property type="nucleotide sequence ID" value="NZ_BAABLI010000013.1"/>
</dbReference>
<gene>
    <name evidence="1" type="ORF">ACFSJ3_18370</name>
</gene>
<name>A0ABW4XU00_9GAMM</name>
<evidence type="ECO:0000313" key="1">
    <source>
        <dbReference type="EMBL" id="MFD2097958.1"/>
    </source>
</evidence>
<sequence>MGVHINGVKPSLRTGHRQITFLPRKLVEGKWVDADLEDSFNGLVARGPSEIVVVKLTPGTYSLFQVIWLPEDSFSGQDIGVISLKCVGTFDIKLGQITYAGEFHFDAGETDIGIFSNDLYFRVRVSDNYESVTNWLASYRDNLFTKYPTRKQLIGPWSCHSSEDFLLEMENLPPQR</sequence>
<comment type="caution">
    <text evidence="1">The sequence shown here is derived from an EMBL/GenBank/DDBJ whole genome shotgun (WGS) entry which is preliminary data.</text>
</comment>
<proteinExistence type="predicted"/>